<dbReference type="PANTHER" id="PTHR14226:SF74">
    <property type="entry name" value="BLR4684 PROTEIN"/>
    <property type="match status" value="1"/>
</dbReference>
<evidence type="ECO:0000256" key="3">
    <source>
        <dbReference type="ARBA" id="ARBA00023098"/>
    </source>
</evidence>
<dbReference type="PROSITE" id="PS51257">
    <property type="entry name" value="PROKAR_LIPOPROTEIN"/>
    <property type="match status" value="1"/>
</dbReference>
<sequence length="389" mass="44071">MRKTLWTVLSLLTLVACSSSERKAIEISDDYAPLESEFIRTWDGDANSFDSALFNRYSREHFQNRLNQDGVVNYLALSGGGFNGAFSAGILTAWTEKGTRPEFDVVTGVSTGAIVSVFAFLGSDYDHVLKELYTETDFNDLFETNNVFSIFSEKALFDNSKFEAKVQSIINDQLVTEIAFESRLGRKLFIGTADLDHQRLAIWDIGRIAEYGSPKATRLIQDLIIASSSVPGAFPVRKIELNIEGTTFDELHVDGGIVRQVFFAPQWFDIKTMASGEQQNLYVLRNGTLHPKYKPTQISFFDISARSMDTLLLSQGVGDIEFIFHYAQSNNINFNLAYIGQDFPEVEGEDPMGKDYMQRLYQYSYRKKVNDVAWESVPPSIRFLYPPRR</sequence>
<feature type="short sequence motif" description="GXGXXG" evidence="4">
    <location>
        <begin position="79"/>
        <end position="84"/>
    </location>
</feature>
<keyword evidence="3 4" id="KW-0443">Lipid metabolism</keyword>
<reference evidence="6" key="1">
    <citation type="submission" date="2024-05" db="EMBL/GenBank/DDBJ databases">
        <title>Genome Sequences of Four Agar- Degrading Marine Bacteria.</title>
        <authorList>
            <person name="Phillips E.K."/>
            <person name="Shaffer J.C."/>
            <person name="Henson M.W."/>
            <person name="Temperton B."/>
            <person name="Thrash C.J."/>
            <person name="Martin M.O."/>
        </authorList>
    </citation>
    <scope>NUCLEOTIDE SEQUENCE</scope>
    <source>
        <strain evidence="6">EKP203</strain>
    </source>
</reference>
<dbReference type="PROSITE" id="PS51635">
    <property type="entry name" value="PNPLA"/>
    <property type="match status" value="1"/>
</dbReference>
<feature type="active site" description="Proton acceptor" evidence="4">
    <location>
        <position position="254"/>
    </location>
</feature>
<keyword evidence="1 4" id="KW-0378">Hydrolase</keyword>
<dbReference type="Pfam" id="PF01734">
    <property type="entry name" value="Patatin"/>
    <property type="match status" value="1"/>
</dbReference>
<evidence type="ECO:0000256" key="4">
    <source>
        <dbReference type="PROSITE-ProRule" id="PRU01161"/>
    </source>
</evidence>
<name>A0ABT7XZ60_9VIBR</name>
<dbReference type="InterPro" id="IPR002641">
    <property type="entry name" value="PNPLA_dom"/>
</dbReference>
<evidence type="ECO:0000313" key="6">
    <source>
        <dbReference type="EMBL" id="MDN2481051.1"/>
    </source>
</evidence>
<evidence type="ECO:0000313" key="7">
    <source>
        <dbReference type="Proteomes" id="UP001169719"/>
    </source>
</evidence>
<comment type="caution">
    <text evidence="6">The sequence shown here is derived from an EMBL/GenBank/DDBJ whole genome shotgun (WGS) entry which is preliminary data.</text>
</comment>
<feature type="domain" description="PNPLA" evidence="5">
    <location>
        <begin position="75"/>
        <end position="267"/>
    </location>
</feature>
<dbReference type="EMBL" id="JAUEOZ010000001">
    <property type="protein sequence ID" value="MDN2481051.1"/>
    <property type="molecule type" value="Genomic_DNA"/>
</dbReference>
<protein>
    <submittedName>
        <fullName evidence="6">Patatin-like phospholipase family protein</fullName>
    </submittedName>
</protein>
<feature type="short sequence motif" description="DGA/G" evidence="4">
    <location>
        <begin position="254"/>
        <end position="256"/>
    </location>
</feature>
<evidence type="ECO:0000256" key="2">
    <source>
        <dbReference type="ARBA" id="ARBA00022963"/>
    </source>
</evidence>
<proteinExistence type="predicted"/>
<dbReference type="Gene3D" id="3.40.1090.10">
    <property type="entry name" value="Cytosolic phospholipase A2 catalytic domain"/>
    <property type="match status" value="1"/>
</dbReference>
<evidence type="ECO:0000256" key="1">
    <source>
        <dbReference type="ARBA" id="ARBA00022801"/>
    </source>
</evidence>
<keyword evidence="2 4" id="KW-0442">Lipid degradation</keyword>
<feature type="active site" description="Nucleophile" evidence="4">
    <location>
        <position position="110"/>
    </location>
</feature>
<organism evidence="6 7">
    <name type="scientific">Vibrio agarivorans</name>
    <dbReference type="NCBI Taxonomy" id="153622"/>
    <lineage>
        <taxon>Bacteria</taxon>
        <taxon>Pseudomonadati</taxon>
        <taxon>Pseudomonadota</taxon>
        <taxon>Gammaproteobacteria</taxon>
        <taxon>Vibrionales</taxon>
        <taxon>Vibrionaceae</taxon>
        <taxon>Vibrio</taxon>
    </lineage>
</organism>
<keyword evidence="7" id="KW-1185">Reference proteome</keyword>
<dbReference type="RefSeq" id="WP_289961179.1">
    <property type="nucleotide sequence ID" value="NZ_JAUEOZ010000001.1"/>
</dbReference>
<accession>A0ABT7XZ60</accession>
<dbReference type="Proteomes" id="UP001169719">
    <property type="component" value="Unassembled WGS sequence"/>
</dbReference>
<feature type="short sequence motif" description="GXSXG" evidence="4">
    <location>
        <begin position="108"/>
        <end position="112"/>
    </location>
</feature>
<dbReference type="InterPro" id="IPR016035">
    <property type="entry name" value="Acyl_Trfase/lysoPLipase"/>
</dbReference>
<dbReference type="InterPro" id="IPR050301">
    <property type="entry name" value="NTE"/>
</dbReference>
<evidence type="ECO:0000259" key="5">
    <source>
        <dbReference type="PROSITE" id="PS51635"/>
    </source>
</evidence>
<dbReference type="SUPFAM" id="SSF52151">
    <property type="entry name" value="FabD/lysophospholipase-like"/>
    <property type="match status" value="1"/>
</dbReference>
<gene>
    <name evidence="6" type="ORF">QWJ08_06550</name>
</gene>
<dbReference type="PANTHER" id="PTHR14226">
    <property type="entry name" value="NEUROPATHY TARGET ESTERASE/SWISS CHEESE D.MELANOGASTER"/>
    <property type="match status" value="1"/>
</dbReference>